<accession>B0T6N2</accession>
<dbReference type="PRINTS" id="PR00412">
    <property type="entry name" value="EPOXHYDRLASE"/>
</dbReference>
<evidence type="ECO:0000256" key="1">
    <source>
        <dbReference type="ARBA" id="ARBA00022801"/>
    </source>
</evidence>
<dbReference type="EMBL" id="CP000927">
    <property type="protein sequence ID" value="ABZ69649.1"/>
    <property type="molecule type" value="Genomic_DNA"/>
</dbReference>
<dbReference type="eggNOG" id="COG2267">
    <property type="taxonomic scope" value="Bacteria"/>
</dbReference>
<feature type="domain" description="AB hydrolase-1" evidence="2">
    <location>
        <begin position="39"/>
        <end position="321"/>
    </location>
</feature>
<dbReference type="InterPro" id="IPR000639">
    <property type="entry name" value="Epox_hydrolase-like"/>
</dbReference>
<name>B0T6N2_CAUSK</name>
<dbReference type="STRING" id="366602.Caul_0515"/>
<dbReference type="KEGG" id="cak:Caul_0515"/>
<dbReference type="PANTHER" id="PTHR43329">
    <property type="entry name" value="EPOXIDE HYDROLASE"/>
    <property type="match status" value="1"/>
</dbReference>
<dbReference type="InterPro" id="IPR000073">
    <property type="entry name" value="AB_hydrolase_1"/>
</dbReference>
<keyword evidence="1 3" id="KW-0378">Hydrolase</keyword>
<reference evidence="3" key="1">
    <citation type="submission" date="2008-01" db="EMBL/GenBank/DDBJ databases">
        <title>Complete sequence of chromosome of Caulobacter sp. K31.</title>
        <authorList>
            <consortium name="US DOE Joint Genome Institute"/>
            <person name="Copeland A."/>
            <person name="Lucas S."/>
            <person name="Lapidus A."/>
            <person name="Barry K."/>
            <person name="Glavina del Rio T."/>
            <person name="Dalin E."/>
            <person name="Tice H."/>
            <person name="Pitluck S."/>
            <person name="Bruce D."/>
            <person name="Goodwin L."/>
            <person name="Thompson L.S."/>
            <person name="Brettin T."/>
            <person name="Detter J.C."/>
            <person name="Han C."/>
            <person name="Schmutz J."/>
            <person name="Larimer F."/>
            <person name="Land M."/>
            <person name="Hauser L."/>
            <person name="Kyrpides N."/>
            <person name="Kim E."/>
            <person name="Stephens C."/>
            <person name="Richardson P."/>
        </authorList>
    </citation>
    <scope>NUCLEOTIDE SEQUENCE [LARGE SCALE GENOMIC DNA]</scope>
    <source>
        <strain evidence="3">K31</strain>
    </source>
</reference>
<protein>
    <submittedName>
        <fullName evidence="3">Alpha/beta hydrolase fold</fullName>
    </submittedName>
</protein>
<dbReference type="GO" id="GO:0016787">
    <property type="term" value="F:hydrolase activity"/>
    <property type="evidence" value="ECO:0007669"/>
    <property type="project" value="UniProtKB-KW"/>
</dbReference>
<sequence length="343" mass="38422">MSDPLPDMPPVRFAPVNGLQMAYYEVARPSNPTLENAIPIVLCHGFPELAFSWRHQLRALETAGRWAIAPDQRGYGLTGGPGEGAPDPVESYDADQLTSDLAALLDTLGAKQAIWCGHDWGAIIAWQMALRQASRTAAVISMNVPFQPHGRTDPIEQLRAHFGEQTYTVEFQTAETPDAVLNADVRRTVSFFMRRDWGGEDVRRGVGEGYAFAAFPFVRMLDQYDPAADERPSILTDEEFGVFVRMFEQTGFTGPINWYRNLSRNWRTSAALARRVDVPALMIMAEFDPVLPPAACDGMERYCGRLEKVLVGESGHWTQQEQPQQTNHFLLDWLDRHFPVPGA</sequence>
<dbReference type="Gene3D" id="3.40.50.1820">
    <property type="entry name" value="alpha/beta hydrolase"/>
    <property type="match status" value="1"/>
</dbReference>
<dbReference type="AlphaFoldDB" id="B0T6N2"/>
<gene>
    <name evidence="3" type="ordered locus">Caul_0515</name>
</gene>
<dbReference type="InterPro" id="IPR029058">
    <property type="entry name" value="AB_hydrolase_fold"/>
</dbReference>
<organism evidence="3">
    <name type="scientific">Caulobacter sp. (strain K31)</name>
    <dbReference type="NCBI Taxonomy" id="366602"/>
    <lineage>
        <taxon>Bacteria</taxon>
        <taxon>Pseudomonadati</taxon>
        <taxon>Pseudomonadota</taxon>
        <taxon>Alphaproteobacteria</taxon>
        <taxon>Caulobacterales</taxon>
        <taxon>Caulobacteraceae</taxon>
        <taxon>Caulobacter</taxon>
    </lineage>
</organism>
<proteinExistence type="predicted"/>
<evidence type="ECO:0000313" key="3">
    <source>
        <dbReference type="EMBL" id="ABZ69649.1"/>
    </source>
</evidence>
<evidence type="ECO:0000259" key="2">
    <source>
        <dbReference type="Pfam" id="PF00561"/>
    </source>
</evidence>
<dbReference type="SUPFAM" id="SSF53474">
    <property type="entry name" value="alpha/beta-Hydrolases"/>
    <property type="match status" value="1"/>
</dbReference>
<dbReference type="HOGENOM" id="CLU_020336_7_2_5"/>
<dbReference type="ESTHER" id="causk-b0t6n2">
    <property type="family name" value="Epoxide_hydrolase"/>
</dbReference>
<dbReference type="Pfam" id="PF00561">
    <property type="entry name" value="Abhydrolase_1"/>
    <property type="match status" value="1"/>
</dbReference>
<dbReference type="OrthoDB" id="9804723at2"/>